<dbReference type="Gene3D" id="2.20.28.160">
    <property type="match status" value="1"/>
</dbReference>
<dbReference type="PRINTS" id="PR00819">
    <property type="entry name" value="CBXCFQXSUPER"/>
</dbReference>
<keyword evidence="7" id="KW-1185">Reference proteome</keyword>
<evidence type="ECO:0000256" key="4">
    <source>
        <dbReference type="SAM" id="MobiDB-lite"/>
    </source>
</evidence>
<evidence type="ECO:0000256" key="1">
    <source>
        <dbReference type="ARBA" id="ARBA00010378"/>
    </source>
</evidence>
<dbReference type="OrthoDB" id="9806903at2"/>
<name>A0A517U0T3_9BACT</name>
<dbReference type="PANTHER" id="PTHR43392">
    <property type="entry name" value="AAA-TYPE ATPASE FAMILY PROTEIN / ANKYRIN REPEAT FAMILY PROTEIN"/>
    <property type="match status" value="1"/>
</dbReference>
<protein>
    <submittedName>
        <fullName evidence="6">Stage V sporulation protein K</fullName>
    </submittedName>
</protein>
<sequence>MSTFDFPDLPSQFRQLLGKCRDLYVSSGELAAHDNPQQLEATSGPFVQLMDDLHGALLVKVFVSVCQCDRRWSKNEKFLAEVLVFHLWDKWLEGDALRDALIEMSQKATELKWYALVRPFDQIPVLRNRVGELEALVVRLANLVARADGPIQEVEAAQIKSIQDELSRHLRAIPIDEPSEHAAADQAGPQAIEKIFDAPALPPITAPRDRGDSPAPTLDPKLAATRERSAPPSPNKSKLPSAPASGDPPITPEKTPAERLAETMAELDRLIGLGEIKEEVRTLANFLKVQAKRTEAGLPTTELSLHMVFNGNPGTGKTTVARIVGSIFGAMGILKKGHLIETDRSGLVAEYAGQTGPKSHKKIDEALDGVLFIDEAYTLVAAESEDPYGNEAVQTLLKRMEDDRERLVVILAGYPDEMATLLQSNPGLSSRFSRQLEFVDYTPLELASIFGVMCDKSQYRVCSATRAKTIVGLSYLHANRDRHFGNGRTSRNLFELAIRRQANRIAEIADLSIEQLSTLLPEDVEFEDAPPAALAPLADENLRFRIECPKCEHDKDVPPKFLGEQVRCPKCNEEFNAAWGEIAEAKKAENANDE</sequence>
<dbReference type="FunFam" id="3.40.50.300:FF:000216">
    <property type="entry name" value="Type VII secretion ATPase EccA"/>
    <property type="match status" value="1"/>
</dbReference>
<dbReference type="RefSeq" id="WP_145434006.1">
    <property type="nucleotide sequence ID" value="NZ_CP036339.1"/>
</dbReference>
<evidence type="ECO:0000256" key="2">
    <source>
        <dbReference type="ARBA" id="ARBA00022741"/>
    </source>
</evidence>
<dbReference type="GO" id="GO:0016887">
    <property type="term" value="F:ATP hydrolysis activity"/>
    <property type="evidence" value="ECO:0007669"/>
    <property type="project" value="InterPro"/>
</dbReference>
<dbReference type="GO" id="GO:0005524">
    <property type="term" value="F:ATP binding"/>
    <property type="evidence" value="ECO:0007669"/>
    <property type="project" value="UniProtKB-KW"/>
</dbReference>
<dbReference type="Proteomes" id="UP000317909">
    <property type="component" value="Chromosome"/>
</dbReference>
<dbReference type="InterPro" id="IPR050773">
    <property type="entry name" value="CbxX/CfxQ_RuBisCO_ESX"/>
</dbReference>
<evidence type="ECO:0000313" key="7">
    <source>
        <dbReference type="Proteomes" id="UP000317909"/>
    </source>
</evidence>
<reference evidence="6 7" key="1">
    <citation type="submission" date="2019-02" db="EMBL/GenBank/DDBJ databases">
        <title>Deep-cultivation of Planctomycetes and their phenomic and genomic characterization uncovers novel biology.</title>
        <authorList>
            <person name="Wiegand S."/>
            <person name="Jogler M."/>
            <person name="Boedeker C."/>
            <person name="Pinto D."/>
            <person name="Vollmers J."/>
            <person name="Rivas-Marin E."/>
            <person name="Kohn T."/>
            <person name="Peeters S.H."/>
            <person name="Heuer A."/>
            <person name="Rast P."/>
            <person name="Oberbeckmann S."/>
            <person name="Bunk B."/>
            <person name="Jeske O."/>
            <person name="Meyerdierks A."/>
            <person name="Storesund J.E."/>
            <person name="Kallscheuer N."/>
            <person name="Luecker S."/>
            <person name="Lage O.M."/>
            <person name="Pohl T."/>
            <person name="Merkel B.J."/>
            <person name="Hornburger P."/>
            <person name="Mueller R.-W."/>
            <person name="Bruemmer F."/>
            <person name="Labrenz M."/>
            <person name="Spormann A.M."/>
            <person name="Op den Camp H."/>
            <person name="Overmann J."/>
            <person name="Amann R."/>
            <person name="Jetten M.S.M."/>
            <person name="Mascher T."/>
            <person name="Medema M.H."/>
            <person name="Devos D.P."/>
            <person name="Kaster A.-K."/>
            <person name="Ovreas L."/>
            <person name="Rohde M."/>
            <person name="Galperin M.Y."/>
            <person name="Jogler C."/>
        </authorList>
    </citation>
    <scope>NUCLEOTIDE SEQUENCE [LARGE SCALE GENOMIC DNA]</scope>
    <source>
        <strain evidence="6 7">I41</strain>
    </source>
</reference>
<evidence type="ECO:0000256" key="3">
    <source>
        <dbReference type="ARBA" id="ARBA00022840"/>
    </source>
</evidence>
<proteinExistence type="inferred from homology"/>
<accession>A0A517U0T3</accession>
<dbReference type="Pfam" id="PF00004">
    <property type="entry name" value="AAA"/>
    <property type="match status" value="1"/>
</dbReference>
<dbReference type="SMART" id="SM00382">
    <property type="entry name" value="AAA"/>
    <property type="match status" value="1"/>
</dbReference>
<evidence type="ECO:0000313" key="6">
    <source>
        <dbReference type="EMBL" id="QDT74234.1"/>
    </source>
</evidence>
<dbReference type="InterPro" id="IPR000641">
    <property type="entry name" value="CbxX/CfxQ"/>
</dbReference>
<dbReference type="Pfam" id="PF17866">
    <property type="entry name" value="AAA_lid_6"/>
    <property type="match status" value="1"/>
</dbReference>
<keyword evidence="3" id="KW-0067">ATP-binding</keyword>
<comment type="similarity">
    <text evidence="1">Belongs to the CbxX/CfxQ family.</text>
</comment>
<gene>
    <name evidence="6" type="primary">spoVK</name>
    <name evidence="6" type="ORF">I41_34290</name>
</gene>
<dbReference type="InterPro" id="IPR003959">
    <property type="entry name" value="ATPase_AAA_core"/>
</dbReference>
<feature type="region of interest" description="Disordered" evidence="4">
    <location>
        <begin position="201"/>
        <end position="254"/>
    </location>
</feature>
<organism evidence="6 7">
    <name type="scientific">Lacipirellula limnantheis</name>
    <dbReference type="NCBI Taxonomy" id="2528024"/>
    <lineage>
        <taxon>Bacteria</taxon>
        <taxon>Pseudomonadati</taxon>
        <taxon>Planctomycetota</taxon>
        <taxon>Planctomycetia</taxon>
        <taxon>Pirellulales</taxon>
        <taxon>Lacipirellulaceae</taxon>
        <taxon>Lacipirellula</taxon>
    </lineage>
</organism>
<dbReference type="PANTHER" id="PTHR43392:SF2">
    <property type="entry name" value="AAA-TYPE ATPASE FAMILY PROTEIN _ ANKYRIN REPEAT FAMILY PROTEIN"/>
    <property type="match status" value="1"/>
</dbReference>
<dbReference type="AlphaFoldDB" id="A0A517U0T3"/>
<dbReference type="InterPro" id="IPR003593">
    <property type="entry name" value="AAA+_ATPase"/>
</dbReference>
<dbReference type="Gene3D" id="3.40.50.300">
    <property type="entry name" value="P-loop containing nucleotide triphosphate hydrolases"/>
    <property type="match status" value="1"/>
</dbReference>
<dbReference type="InterPro" id="IPR027417">
    <property type="entry name" value="P-loop_NTPase"/>
</dbReference>
<dbReference type="EMBL" id="CP036339">
    <property type="protein sequence ID" value="QDT74234.1"/>
    <property type="molecule type" value="Genomic_DNA"/>
</dbReference>
<dbReference type="SUPFAM" id="SSF52540">
    <property type="entry name" value="P-loop containing nucleoside triphosphate hydrolases"/>
    <property type="match status" value="1"/>
</dbReference>
<dbReference type="Gene3D" id="1.10.8.60">
    <property type="match status" value="1"/>
</dbReference>
<dbReference type="InterPro" id="IPR041627">
    <property type="entry name" value="AAA_lid_6"/>
</dbReference>
<keyword evidence="2" id="KW-0547">Nucleotide-binding</keyword>
<evidence type="ECO:0000259" key="5">
    <source>
        <dbReference type="SMART" id="SM00382"/>
    </source>
</evidence>
<dbReference type="KEGG" id="llh:I41_34290"/>
<feature type="domain" description="AAA+ ATPase" evidence="5">
    <location>
        <begin position="303"/>
        <end position="442"/>
    </location>
</feature>